<keyword evidence="1" id="KW-0472">Membrane</keyword>
<dbReference type="Pfam" id="PF09586">
    <property type="entry name" value="YfhO"/>
    <property type="match status" value="1"/>
</dbReference>
<name>A0A9J6ZQ59_9BACT</name>
<reference evidence="3" key="1">
    <citation type="submission" date="2022-05" db="EMBL/GenBank/DDBJ databases">
        <authorList>
            <person name="Sun X."/>
        </authorList>
    </citation>
    <scope>NUCLEOTIDE SEQUENCE</scope>
    <source>
        <strain evidence="3">Ai-910</strain>
    </source>
</reference>
<feature type="transmembrane region" description="Helical" evidence="1">
    <location>
        <begin position="150"/>
        <end position="167"/>
    </location>
</feature>
<evidence type="ECO:0000259" key="2">
    <source>
        <dbReference type="PROSITE" id="PS50188"/>
    </source>
</evidence>
<feature type="transmembrane region" description="Helical" evidence="1">
    <location>
        <begin position="360"/>
        <end position="377"/>
    </location>
</feature>
<feature type="transmembrane region" description="Helical" evidence="1">
    <location>
        <begin position="546"/>
        <end position="564"/>
    </location>
</feature>
<dbReference type="EMBL" id="CP098400">
    <property type="protein sequence ID" value="URW79777.1"/>
    <property type="molecule type" value="Genomic_DNA"/>
</dbReference>
<evidence type="ECO:0000313" key="3">
    <source>
        <dbReference type="EMBL" id="URW79777.1"/>
    </source>
</evidence>
<dbReference type="PANTHER" id="PTHR38454:SF1">
    <property type="entry name" value="INTEGRAL MEMBRANE PROTEIN"/>
    <property type="match status" value="1"/>
</dbReference>
<organism evidence="3 4">
    <name type="scientific">Xiashengella succiniciproducens</name>
    <dbReference type="NCBI Taxonomy" id="2949635"/>
    <lineage>
        <taxon>Bacteria</taxon>
        <taxon>Pseudomonadati</taxon>
        <taxon>Bacteroidota</taxon>
        <taxon>Bacteroidia</taxon>
        <taxon>Marinilabiliales</taxon>
        <taxon>Marinilabiliaceae</taxon>
        <taxon>Xiashengella</taxon>
    </lineage>
</organism>
<evidence type="ECO:0000313" key="4">
    <source>
        <dbReference type="Proteomes" id="UP001056426"/>
    </source>
</evidence>
<dbReference type="RefSeq" id="WP_250723883.1">
    <property type="nucleotide sequence ID" value="NZ_CP098400.1"/>
</dbReference>
<gene>
    <name evidence="3" type="ORF">M9189_00200</name>
</gene>
<proteinExistence type="predicted"/>
<dbReference type="InterPro" id="IPR001870">
    <property type="entry name" value="B30.2/SPRY"/>
</dbReference>
<protein>
    <submittedName>
        <fullName evidence="3">YfhO family protein</fullName>
    </submittedName>
</protein>
<dbReference type="Proteomes" id="UP001056426">
    <property type="component" value="Chromosome"/>
</dbReference>
<sequence>MNRVKRLLPYIGIILGFVILSGLYFWPVVLENKVLPQMDNTHAIGMAQELFELEQQTGEKAQWTNSMFGGMPAFQIKSDSSANLFNYVNKVIALGLPYHNIAILFLYLAGFFVLARSMGFNLGLSFLGSVAFAFGSYNLIIIIAGHITKAYAIALMAPVIGGILYTYNRNKWGGALFTAIALGAEIAYNHVQITYYLALLALVLVLDKLVRAIKMKALKDFLRRTALLGVSLVLALLPNISNLWTTYEYGKESIRGKAILAEEEASRPLKGLDPDYVFAWSYGKGETLTLMIPNFNGGGSKPLGMNTDLTKGLQQRINDFLIKNGINYGQHQGQLVNQLSGEIMQQSQYWGSKPFTEGPVYAGAIMCFLFVLALFFYKGDEKWWLLAGTILSIVLAWGHNFEWFNMLMLKYFPLYNKFRTVEMTLVLASLCIPVLGLLGLKTVIQDPDLIKQNTGKFLASLALTGGVCLFFWLFPESLSLVSAFELQSINAGKAAQPDQAIIYDLLLQELKYARALLLKGDAFRSLVLIFLASASIWLYAKKTISLKYLIPGLIILVGLDMWGIDRRYINKDSFISERQANSQFSPSQADLRIKADSDQHYRVFSIDRNAFNEVHTSYFHKSLGGYHGAKLRRYQDLIDYYLTNDFQMLRVAANDTNSVATIQAVLARTPAINMLNAKYIIYNGESDPVQNPYAMGNAWFVNNVRMVSTALDELLGISEVDLSNTAVIHEEFAEILGNETIGAEAGTIELISYHPDRLTYKANTASTQLAVFSEVYYSRGWKAYVNHVEVPIIRANYILRSIFIPAGESTVEFRFEPTSYKYGKLISIAGSILLIALLIFSIVVVVKRKDDKILNTEV</sequence>
<dbReference type="InterPro" id="IPR018580">
    <property type="entry name" value="Uncharacterised_YfhO"/>
</dbReference>
<feature type="transmembrane region" description="Helical" evidence="1">
    <location>
        <begin position="456"/>
        <end position="474"/>
    </location>
</feature>
<feature type="transmembrane region" description="Helical" evidence="1">
    <location>
        <begin position="172"/>
        <end position="188"/>
    </location>
</feature>
<dbReference type="AlphaFoldDB" id="A0A9J6ZQ59"/>
<feature type="transmembrane region" description="Helical" evidence="1">
    <location>
        <begin position="7"/>
        <end position="26"/>
    </location>
</feature>
<evidence type="ECO:0000256" key="1">
    <source>
        <dbReference type="SAM" id="Phobius"/>
    </source>
</evidence>
<feature type="domain" description="B30.2/SPRY" evidence="2">
    <location>
        <begin position="1"/>
        <end position="149"/>
    </location>
</feature>
<dbReference type="PROSITE" id="PS50188">
    <property type="entry name" value="B302_SPRY"/>
    <property type="match status" value="1"/>
</dbReference>
<feature type="transmembrane region" description="Helical" evidence="1">
    <location>
        <begin position="424"/>
        <end position="444"/>
    </location>
</feature>
<feature type="transmembrane region" description="Helical" evidence="1">
    <location>
        <begin position="194"/>
        <end position="213"/>
    </location>
</feature>
<feature type="transmembrane region" description="Helical" evidence="1">
    <location>
        <begin position="96"/>
        <end position="115"/>
    </location>
</feature>
<dbReference type="PANTHER" id="PTHR38454">
    <property type="entry name" value="INTEGRAL MEMBRANE PROTEIN-RELATED"/>
    <property type="match status" value="1"/>
</dbReference>
<feature type="transmembrane region" description="Helical" evidence="1">
    <location>
        <begin position="825"/>
        <end position="846"/>
    </location>
</feature>
<reference evidence="3" key="2">
    <citation type="submission" date="2022-06" db="EMBL/GenBank/DDBJ databases">
        <title>Xiashengella guii gen. nov. sp. nov., a bacterium isolated form anaerobic digestion tank.</title>
        <authorList>
            <person name="Huang H."/>
        </authorList>
    </citation>
    <scope>NUCLEOTIDE SEQUENCE</scope>
    <source>
        <strain evidence="3">Ai-910</strain>
    </source>
</reference>
<feature type="transmembrane region" description="Helical" evidence="1">
    <location>
        <begin position="122"/>
        <end position="144"/>
    </location>
</feature>
<feature type="transmembrane region" description="Helical" evidence="1">
    <location>
        <begin position="384"/>
        <end position="404"/>
    </location>
</feature>
<keyword evidence="1" id="KW-0812">Transmembrane</keyword>
<dbReference type="KEGG" id="alkq:M9189_00200"/>
<feature type="transmembrane region" description="Helical" evidence="1">
    <location>
        <begin position="522"/>
        <end position="539"/>
    </location>
</feature>
<keyword evidence="4" id="KW-1185">Reference proteome</keyword>
<accession>A0A9J6ZQ59</accession>
<feature type="transmembrane region" description="Helical" evidence="1">
    <location>
        <begin position="225"/>
        <end position="244"/>
    </location>
</feature>
<keyword evidence="1" id="KW-1133">Transmembrane helix</keyword>